<comment type="subcellular location">
    <subcellularLocation>
        <location evidence="7">Cytoplasm</location>
    </subcellularLocation>
</comment>
<dbReference type="InterPro" id="IPR045086">
    <property type="entry name" value="OBG_GTPase"/>
</dbReference>
<dbReference type="PANTHER" id="PTHR11702">
    <property type="entry name" value="DEVELOPMENTALLY REGULATED GTP-BINDING PROTEIN-RELATED"/>
    <property type="match status" value="1"/>
</dbReference>
<dbReference type="NCBIfam" id="NF008956">
    <property type="entry name" value="PRK12299.1"/>
    <property type="match status" value="1"/>
</dbReference>
<evidence type="ECO:0000259" key="9">
    <source>
        <dbReference type="PROSITE" id="PS51710"/>
    </source>
</evidence>
<dbReference type="NCBIfam" id="TIGR02729">
    <property type="entry name" value="Obg_CgtA"/>
    <property type="match status" value="1"/>
</dbReference>
<accession>A0A081C7W8</accession>
<dbReference type="InterPro" id="IPR006073">
    <property type="entry name" value="GTP-bd"/>
</dbReference>
<dbReference type="CDD" id="cd01898">
    <property type="entry name" value="Obg"/>
    <property type="match status" value="1"/>
</dbReference>
<dbReference type="HAMAP" id="MF_01454">
    <property type="entry name" value="GTPase_Obg"/>
    <property type="match status" value="1"/>
</dbReference>
<keyword evidence="12" id="KW-1185">Reference proteome</keyword>
<dbReference type="InterPro" id="IPR036726">
    <property type="entry name" value="GTP1_OBG_dom_sf"/>
</dbReference>
<evidence type="ECO:0000259" key="10">
    <source>
        <dbReference type="PROSITE" id="PS51883"/>
    </source>
</evidence>
<evidence type="ECO:0000313" key="12">
    <source>
        <dbReference type="Proteomes" id="UP000030661"/>
    </source>
</evidence>
<dbReference type="GO" id="GO:0000287">
    <property type="term" value="F:magnesium ion binding"/>
    <property type="evidence" value="ECO:0007669"/>
    <property type="project" value="InterPro"/>
</dbReference>
<dbReference type="EC" id="3.6.5.-" evidence="7"/>
<dbReference type="Pfam" id="PF01926">
    <property type="entry name" value="MMR_HSR1"/>
    <property type="match status" value="1"/>
</dbReference>
<feature type="domain" description="OBG-type G" evidence="9">
    <location>
        <begin position="159"/>
        <end position="330"/>
    </location>
</feature>
<sequence length="346" mass="37823">MFIDEATIWVKAGDGGRGCLSFRREKFVPKGGPDGGDGGRGGHVILQVDPQLSTLVDLRYRREYQAECGKPGEGNNRHGRNGEDLMIRIPSGTIVKDAETGNVIADLSSVEEQFLVAAGGHGGRGNARFKSSTNQSPRRVEPGLPGEERTLQLELKLLADVGIIGFPNVGKSTLIARISAARPKIADYPFTTLTPNLGVVRTAEYKSFVVVDIPGLIEGASQGVGLGFQFLRHIERTRMFVHMLDLSPATQRDPIEDFHKINAELEQYDPTLCQRRQIVAANKMDVLHERSSLARLQAFCDQENLPCFPISAVTGQGIQTLVQYMATVLFPEESGMSKLPIDAHFA</sequence>
<dbReference type="eggNOG" id="COG0536">
    <property type="taxonomic scope" value="Bacteria"/>
</dbReference>
<organism evidence="11">
    <name type="scientific">Vecturithrix granuli</name>
    <dbReference type="NCBI Taxonomy" id="1499967"/>
    <lineage>
        <taxon>Bacteria</taxon>
        <taxon>Candidatus Moduliflexota</taxon>
        <taxon>Candidatus Vecturitrichia</taxon>
        <taxon>Candidatus Vecturitrichales</taxon>
        <taxon>Candidatus Vecturitrichaceae</taxon>
        <taxon>Candidatus Vecturithrix</taxon>
    </lineage>
</organism>
<dbReference type="NCBIfam" id="NF008954">
    <property type="entry name" value="PRK12296.1"/>
    <property type="match status" value="1"/>
</dbReference>
<dbReference type="InterPro" id="IPR027417">
    <property type="entry name" value="P-loop_NTPase"/>
</dbReference>
<feature type="binding site" evidence="7">
    <location>
        <begin position="282"/>
        <end position="285"/>
    </location>
    <ligand>
        <name>GTP</name>
        <dbReference type="ChEBI" id="CHEBI:37565"/>
    </ligand>
</feature>
<feature type="binding site" evidence="7">
    <location>
        <begin position="190"/>
        <end position="194"/>
    </location>
    <ligand>
        <name>GTP</name>
        <dbReference type="ChEBI" id="CHEBI:37565"/>
    </ligand>
</feature>
<reference evidence="11" key="1">
    <citation type="journal article" date="2015" name="PeerJ">
        <title>First genomic representation of candidate bacterial phylum KSB3 points to enhanced environmental sensing as a trigger of wastewater bulking.</title>
        <authorList>
            <person name="Sekiguchi Y."/>
            <person name="Ohashi A."/>
            <person name="Parks D.H."/>
            <person name="Yamauchi T."/>
            <person name="Tyson G.W."/>
            <person name="Hugenholtz P."/>
        </authorList>
    </citation>
    <scope>NUCLEOTIDE SEQUENCE [LARGE SCALE GENOMIC DNA]</scope>
</reference>
<dbReference type="PANTHER" id="PTHR11702:SF31">
    <property type="entry name" value="MITOCHONDRIAL RIBOSOME-ASSOCIATED GTPASE 2"/>
    <property type="match status" value="1"/>
</dbReference>
<dbReference type="InterPro" id="IPR006074">
    <property type="entry name" value="GTP1-OBG_CS"/>
</dbReference>
<dbReference type="HOGENOM" id="CLU_011747_2_0_0"/>
<gene>
    <name evidence="7" type="primary">obg</name>
    <name evidence="11" type="ORF">U27_00570</name>
</gene>
<dbReference type="PROSITE" id="PS51883">
    <property type="entry name" value="OBG"/>
    <property type="match status" value="1"/>
</dbReference>
<proteinExistence type="inferred from homology"/>
<comment type="function">
    <text evidence="7">An essential GTPase which binds GTP, GDP and possibly (p)ppGpp with moderate affinity, with high nucleotide exchange rates and a fairly low GTP hydrolysis rate. Plays a role in control of the cell cycle, stress response, ribosome biogenesis and in those bacteria that undergo differentiation, in morphogenesis control.</text>
</comment>
<dbReference type="Gene3D" id="3.40.50.300">
    <property type="entry name" value="P-loop containing nucleotide triphosphate hydrolases"/>
    <property type="match status" value="1"/>
</dbReference>
<keyword evidence="2 7" id="KW-0963">Cytoplasm</keyword>
<feature type="region of interest" description="Disordered" evidence="8">
    <location>
        <begin position="125"/>
        <end position="144"/>
    </location>
</feature>
<dbReference type="AlphaFoldDB" id="A0A081C7W8"/>
<name>A0A081C7W8_VECG1</name>
<comment type="similarity">
    <text evidence="1 7">Belongs to the TRAFAC class OBG-HflX-like GTPase superfamily. OBG GTPase family.</text>
</comment>
<evidence type="ECO:0000256" key="7">
    <source>
        <dbReference type="HAMAP-Rule" id="MF_01454"/>
    </source>
</evidence>
<dbReference type="STRING" id="1499967.U27_00570"/>
<feature type="binding site" evidence="7">
    <location>
        <begin position="165"/>
        <end position="172"/>
    </location>
    <ligand>
        <name>GTP</name>
        <dbReference type="ChEBI" id="CHEBI:37565"/>
    </ligand>
</feature>
<dbReference type="Pfam" id="PF01018">
    <property type="entry name" value="GTP1_OBG"/>
    <property type="match status" value="1"/>
</dbReference>
<dbReference type="NCBIfam" id="NF008955">
    <property type="entry name" value="PRK12297.1"/>
    <property type="match status" value="1"/>
</dbReference>
<dbReference type="GO" id="GO:0042254">
    <property type="term" value="P:ribosome biogenesis"/>
    <property type="evidence" value="ECO:0007669"/>
    <property type="project" value="UniProtKB-UniRule"/>
</dbReference>
<dbReference type="FunFam" id="2.70.210.12:FF:000001">
    <property type="entry name" value="GTPase Obg"/>
    <property type="match status" value="1"/>
</dbReference>
<dbReference type="EMBL" id="DF820474">
    <property type="protein sequence ID" value="GAK60673.1"/>
    <property type="molecule type" value="Genomic_DNA"/>
</dbReference>
<keyword evidence="3 7" id="KW-0547">Nucleotide-binding</keyword>
<feature type="binding site" evidence="7">
    <location>
        <begin position="212"/>
        <end position="215"/>
    </location>
    <ligand>
        <name>GTP</name>
        <dbReference type="ChEBI" id="CHEBI:37565"/>
    </ligand>
</feature>
<dbReference type="GO" id="GO:0005737">
    <property type="term" value="C:cytoplasm"/>
    <property type="evidence" value="ECO:0007669"/>
    <property type="project" value="UniProtKB-SubCell"/>
</dbReference>
<dbReference type="GO" id="GO:0003924">
    <property type="term" value="F:GTPase activity"/>
    <property type="evidence" value="ECO:0007669"/>
    <property type="project" value="UniProtKB-UniRule"/>
</dbReference>
<keyword evidence="4 7" id="KW-0378">Hydrolase</keyword>
<evidence type="ECO:0000256" key="8">
    <source>
        <dbReference type="SAM" id="MobiDB-lite"/>
    </source>
</evidence>
<dbReference type="PRINTS" id="PR00326">
    <property type="entry name" value="GTP1OBG"/>
</dbReference>
<dbReference type="InterPro" id="IPR031167">
    <property type="entry name" value="G_OBG"/>
</dbReference>
<dbReference type="PROSITE" id="PS00905">
    <property type="entry name" value="GTP1_OBG"/>
    <property type="match status" value="1"/>
</dbReference>
<dbReference type="SUPFAM" id="SSF82051">
    <property type="entry name" value="Obg GTP-binding protein N-terminal domain"/>
    <property type="match status" value="1"/>
</dbReference>
<keyword evidence="7" id="KW-0479">Metal-binding</keyword>
<dbReference type="GO" id="GO:0005525">
    <property type="term" value="F:GTP binding"/>
    <property type="evidence" value="ECO:0007669"/>
    <property type="project" value="UniProtKB-UniRule"/>
</dbReference>
<evidence type="ECO:0000256" key="5">
    <source>
        <dbReference type="ARBA" id="ARBA00022842"/>
    </source>
</evidence>
<dbReference type="PIRSF" id="PIRSF002401">
    <property type="entry name" value="GTP_bd_Obg/CgtA"/>
    <property type="match status" value="1"/>
</dbReference>
<comment type="cofactor">
    <cofactor evidence="7">
        <name>Mg(2+)</name>
        <dbReference type="ChEBI" id="CHEBI:18420"/>
    </cofactor>
</comment>
<feature type="binding site" evidence="7">
    <location>
        <begin position="311"/>
        <end position="313"/>
    </location>
    <ligand>
        <name>GTP</name>
        <dbReference type="ChEBI" id="CHEBI:37565"/>
    </ligand>
</feature>
<feature type="binding site" evidence="7">
    <location>
        <position position="172"/>
    </location>
    <ligand>
        <name>Mg(2+)</name>
        <dbReference type="ChEBI" id="CHEBI:18420"/>
    </ligand>
</feature>
<protein>
    <recommendedName>
        <fullName evidence="7">GTPase Obg</fullName>
        <ecNumber evidence="7">3.6.5.-</ecNumber>
    </recommendedName>
    <alternativeName>
        <fullName evidence="7">GTP-binding protein Obg</fullName>
    </alternativeName>
</protein>
<comment type="subunit">
    <text evidence="7">Monomer.</text>
</comment>
<evidence type="ECO:0000256" key="3">
    <source>
        <dbReference type="ARBA" id="ARBA00022741"/>
    </source>
</evidence>
<feature type="binding site" evidence="7">
    <location>
        <position position="192"/>
    </location>
    <ligand>
        <name>Mg(2+)</name>
        <dbReference type="ChEBI" id="CHEBI:18420"/>
    </ligand>
</feature>
<keyword evidence="5 7" id="KW-0460">Magnesium</keyword>
<evidence type="ECO:0000256" key="6">
    <source>
        <dbReference type="ARBA" id="ARBA00023134"/>
    </source>
</evidence>
<evidence type="ECO:0000256" key="2">
    <source>
        <dbReference type="ARBA" id="ARBA00022490"/>
    </source>
</evidence>
<feature type="domain" description="Obg" evidence="10">
    <location>
        <begin position="1"/>
        <end position="158"/>
    </location>
</feature>
<keyword evidence="6 7" id="KW-0342">GTP-binding</keyword>
<evidence type="ECO:0000256" key="4">
    <source>
        <dbReference type="ARBA" id="ARBA00022801"/>
    </source>
</evidence>
<dbReference type="SUPFAM" id="SSF52540">
    <property type="entry name" value="P-loop containing nucleoside triphosphate hydrolases"/>
    <property type="match status" value="1"/>
</dbReference>
<dbReference type="InterPro" id="IPR006169">
    <property type="entry name" value="GTP1_OBG_dom"/>
</dbReference>
<dbReference type="Gene3D" id="2.70.210.12">
    <property type="entry name" value="GTP1/OBG domain"/>
    <property type="match status" value="1"/>
</dbReference>
<dbReference type="Proteomes" id="UP000030661">
    <property type="component" value="Unassembled WGS sequence"/>
</dbReference>
<evidence type="ECO:0000313" key="11">
    <source>
        <dbReference type="EMBL" id="GAK60673.1"/>
    </source>
</evidence>
<dbReference type="PROSITE" id="PS51710">
    <property type="entry name" value="G_OBG"/>
    <property type="match status" value="1"/>
</dbReference>
<dbReference type="InterPro" id="IPR014100">
    <property type="entry name" value="GTP-bd_Obg/CgtA"/>
</dbReference>
<evidence type="ECO:0000256" key="1">
    <source>
        <dbReference type="ARBA" id="ARBA00007699"/>
    </source>
</evidence>